<dbReference type="GeneID" id="5037763"/>
<dbReference type="OMA" id="EHDLDIC"/>
<organism evidence="3 4">
    <name type="scientific">Paramecium tetraurelia</name>
    <dbReference type="NCBI Taxonomy" id="5888"/>
    <lineage>
        <taxon>Eukaryota</taxon>
        <taxon>Sar</taxon>
        <taxon>Alveolata</taxon>
        <taxon>Ciliophora</taxon>
        <taxon>Intramacronucleata</taxon>
        <taxon>Oligohymenophorea</taxon>
        <taxon>Peniculida</taxon>
        <taxon>Parameciidae</taxon>
        <taxon>Paramecium</taxon>
    </lineage>
</organism>
<dbReference type="OrthoDB" id="306653at2759"/>
<gene>
    <name evidence="3" type="ORF">GSPATT00018777001</name>
</gene>
<feature type="region of interest" description="Disordered" evidence="2">
    <location>
        <begin position="22"/>
        <end position="48"/>
    </location>
</feature>
<dbReference type="Proteomes" id="UP000000600">
    <property type="component" value="Unassembled WGS sequence"/>
</dbReference>
<keyword evidence="1" id="KW-0175">Coiled coil</keyword>
<feature type="coiled-coil region" evidence="1">
    <location>
        <begin position="253"/>
        <end position="327"/>
    </location>
</feature>
<proteinExistence type="predicted"/>
<dbReference type="AlphaFoldDB" id="A0DNG4"/>
<reference evidence="3 4" key="1">
    <citation type="journal article" date="2006" name="Nature">
        <title>Global trends of whole-genome duplications revealed by the ciliate Paramecium tetraurelia.</title>
        <authorList>
            <consortium name="Genoscope"/>
            <person name="Aury J.-M."/>
            <person name="Jaillon O."/>
            <person name="Duret L."/>
            <person name="Noel B."/>
            <person name="Jubin C."/>
            <person name="Porcel B.M."/>
            <person name="Segurens B."/>
            <person name="Daubin V."/>
            <person name="Anthouard V."/>
            <person name="Aiach N."/>
            <person name="Arnaiz O."/>
            <person name="Billaut A."/>
            <person name="Beisson J."/>
            <person name="Blanc I."/>
            <person name="Bouhouche K."/>
            <person name="Camara F."/>
            <person name="Duharcourt S."/>
            <person name="Guigo R."/>
            <person name="Gogendeau D."/>
            <person name="Katinka M."/>
            <person name="Keller A.-M."/>
            <person name="Kissmehl R."/>
            <person name="Klotz C."/>
            <person name="Koll F."/>
            <person name="Le Moue A."/>
            <person name="Lepere C."/>
            <person name="Malinsky S."/>
            <person name="Nowacki M."/>
            <person name="Nowak J.K."/>
            <person name="Plattner H."/>
            <person name="Poulain J."/>
            <person name="Ruiz F."/>
            <person name="Serrano V."/>
            <person name="Zagulski M."/>
            <person name="Dessen P."/>
            <person name="Betermier M."/>
            <person name="Weissenbach J."/>
            <person name="Scarpelli C."/>
            <person name="Schachter V."/>
            <person name="Sperling L."/>
            <person name="Meyer E."/>
            <person name="Cohen J."/>
            <person name="Wincker P."/>
        </authorList>
    </citation>
    <scope>NUCLEOTIDE SEQUENCE [LARGE SCALE GENOMIC DNA]</scope>
    <source>
        <strain evidence="3 4">Stock d4-2</strain>
    </source>
</reference>
<dbReference type="KEGG" id="ptm:GSPATT00018777001"/>
<accession>A0DNG4</accession>
<sequence>MKIGNESTSEHDLDICGISLSSSQTKLPNQSNNSEDKTQKNETTKKNIQTIKDRDDLQGSVSLNDLNILGLKDYYLGSNDNLLETKSKLNQDNIESPGMDFQQNEQLNTKLDQLGFKLNEVIGHYLNELTNQPRLSFDSFPLQNSENLDEEQQQQILDYELQAMRQRIYRQIVDKINLSVIQSVSSFGSSCQLPSQSNIIQAAFSKELINSTTHISQISSISPRKSISHSILDQQLQIHQSIHCIQPKTNKNIEDSAIQMTENEKTKEDLQNKLKMSLCLNQKQHYFNNQLKEELSKLEKRNSISDNNNEDKDHNNLYIENQRLREENLKLIEFIEKKLCDQCKTIPKDF</sequence>
<evidence type="ECO:0000313" key="4">
    <source>
        <dbReference type="Proteomes" id="UP000000600"/>
    </source>
</evidence>
<keyword evidence="4" id="KW-1185">Reference proteome</keyword>
<evidence type="ECO:0000256" key="2">
    <source>
        <dbReference type="SAM" id="MobiDB-lite"/>
    </source>
</evidence>
<dbReference type="RefSeq" id="XP_001451978.1">
    <property type="nucleotide sequence ID" value="XM_001451941.1"/>
</dbReference>
<evidence type="ECO:0000313" key="3">
    <source>
        <dbReference type="EMBL" id="CAK84581.1"/>
    </source>
</evidence>
<feature type="compositionally biased region" description="Polar residues" evidence="2">
    <location>
        <begin position="22"/>
        <end position="33"/>
    </location>
</feature>
<protein>
    <submittedName>
        <fullName evidence="3">Uncharacterized protein</fullName>
    </submittedName>
</protein>
<dbReference type="InParanoid" id="A0DNG4"/>
<feature type="compositionally biased region" description="Basic and acidic residues" evidence="2">
    <location>
        <begin position="34"/>
        <end position="48"/>
    </location>
</feature>
<name>A0DNG4_PARTE</name>
<dbReference type="EMBL" id="CT868518">
    <property type="protein sequence ID" value="CAK84581.1"/>
    <property type="molecule type" value="Genomic_DNA"/>
</dbReference>
<dbReference type="HOGENOM" id="CLU_817517_0_0_1"/>
<evidence type="ECO:0000256" key="1">
    <source>
        <dbReference type="SAM" id="Coils"/>
    </source>
</evidence>